<protein>
    <submittedName>
        <fullName evidence="1">Uncharacterized protein</fullName>
    </submittedName>
</protein>
<proteinExistence type="predicted"/>
<reference evidence="1" key="1">
    <citation type="submission" date="2022-01" db="EMBL/GenBank/DDBJ databases">
        <title>Draft genome sequence of Sabulilitoribacter arenilitoris KCTC 52401.</title>
        <authorList>
            <person name="Oh J.-S."/>
        </authorList>
    </citation>
    <scope>NUCLEOTIDE SEQUENCE</scope>
    <source>
        <strain evidence="1">HMF6543</strain>
    </source>
</reference>
<accession>A0AAE3EN55</accession>
<name>A0AAE3EN55_9FLAO</name>
<organism evidence="1 2">
    <name type="scientific">Wocania arenilitoris</name>
    <dbReference type="NCBI Taxonomy" id="2044858"/>
    <lineage>
        <taxon>Bacteria</taxon>
        <taxon>Pseudomonadati</taxon>
        <taxon>Bacteroidota</taxon>
        <taxon>Flavobacteriia</taxon>
        <taxon>Flavobacteriales</taxon>
        <taxon>Flavobacteriaceae</taxon>
        <taxon>Wocania</taxon>
    </lineage>
</organism>
<evidence type="ECO:0000313" key="1">
    <source>
        <dbReference type="EMBL" id="MCF7568486.1"/>
    </source>
</evidence>
<keyword evidence="2" id="KW-1185">Reference proteome</keyword>
<gene>
    <name evidence="1" type="ORF">L3X37_08930</name>
</gene>
<evidence type="ECO:0000313" key="2">
    <source>
        <dbReference type="Proteomes" id="UP001199795"/>
    </source>
</evidence>
<dbReference type="EMBL" id="JAKKDU010000009">
    <property type="protein sequence ID" value="MCF7568486.1"/>
    <property type="molecule type" value="Genomic_DNA"/>
</dbReference>
<dbReference type="AlphaFoldDB" id="A0AAE3EN55"/>
<sequence>MFGAARRFGVMRKTPYPEETIRQITDYMFHNNNKHPDWFEDYFNEKKGKQQGK</sequence>
<dbReference type="RefSeq" id="WP_237239830.1">
    <property type="nucleotide sequence ID" value="NZ_JAKKDU010000009.1"/>
</dbReference>
<dbReference type="Proteomes" id="UP001199795">
    <property type="component" value="Unassembled WGS sequence"/>
</dbReference>
<comment type="caution">
    <text evidence="1">The sequence shown here is derived from an EMBL/GenBank/DDBJ whole genome shotgun (WGS) entry which is preliminary data.</text>
</comment>